<dbReference type="InParanoid" id="A0A409WTH5"/>
<comment type="caution">
    <text evidence="1">The sequence shown here is derived from an EMBL/GenBank/DDBJ whole genome shotgun (WGS) entry which is preliminary data.</text>
</comment>
<protein>
    <submittedName>
        <fullName evidence="1">Uncharacterized protein</fullName>
    </submittedName>
</protein>
<reference evidence="1 2" key="1">
    <citation type="journal article" date="2018" name="Evol. Lett.">
        <title>Horizontal gene cluster transfer increased hallucinogenic mushroom diversity.</title>
        <authorList>
            <person name="Reynolds H.T."/>
            <person name="Vijayakumar V."/>
            <person name="Gluck-Thaler E."/>
            <person name="Korotkin H.B."/>
            <person name="Matheny P.B."/>
            <person name="Slot J.C."/>
        </authorList>
    </citation>
    <scope>NUCLEOTIDE SEQUENCE [LARGE SCALE GENOMIC DNA]</scope>
    <source>
        <strain evidence="1 2">SRW20</strain>
    </source>
</reference>
<evidence type="ECO:0000313" key="1">
    <source>
        <dbReference type="EMBL" id="PPQ81776.1"/>
    </source>
</evidence>
<organism evidence="1 2">
    <name type="scientific">Gymnopilus dilepis</name>
    <dbReference type="NCBI Taxonomy" id="231916"/>
    <lineage>
        <taxon>Eukaryota</taxon>
        <taxon>Fungi</taxon>
        <taxon>Dikarya</taxon>
        <taxon>Basidiomycota</taxon>
        <taxon>Agaricomycotina</taxon>
        <taxon>Agaricomycetes</taxon>
        <taxon>Agaricomycetidae</taxon>
        <taxon>Agaricales</taxon>
        <taxon>Agaricineae</taxon>
        <taxon>Hymenogastraceae</taxon>
        <taxon>Gymnopilus</taxon>
    </lineage>
</organism>
<sequence length="194" mass="20929">MDIEAGKAAAAAFAGSNERGEKELRNVPYFVGEGSKHFGWDGLLPYPSIRSQRNTIVFRTRGSVTDAKGSHPWRAVKGDGLAAPYAMSSRSPRIKTCPFSGCNERPFTAGESQGGGLTNADNLNNEDGNVAVVEELVGLECYKRLAGLASDFCASLSPGRLEDEKKAQNVGSLDWQFGSSLFEKAIEFENLTFI</sequence>
<dbReference type="Proteomes" id="UP000284706">
    <property type="component" value="Unassembled WGS sequence"/>
</dbReference>
<evidence type="ECO:0000313" key="2">
    <source>
        <dbReference type="Proteomes" id="UP000284706"/>
    </source>
</evidence>
<proteinExistence type="predicted"/>
<dbReference type="AlphaFoldDB" id="A0A409WTH5"/>
<name>A0A409WTH5_9AGAR</name>
<dbReference type="EMBL" id="NHYE01004827">
    <property type="protein sequence ID" value="PPQ81776.1"/>
    <property type="molecule type" value="Genomic_DNA"/>
</dbReference>
<gene>
    <name evidence="1" type="ORF">CVT26_010083</name>
</gene>
<accession>A0A409WTH5</accession>
<keyword evidence="2" id="KW-1185">Reference proteome</keyword>